<keyword evidence="2" id="KW-1185">Reference proteome</keyword>
<protein>
    <recommendedName>
        <fullName evidence="3">Lipoprotein</fullName>
    </recommendedName>
</protein>
<evidence type="ECO:0000313" key="2">
    <source>
        <dbReference type="Proteomes" id="UP000698752"/>
    </source>
</evidence>
<dbReference type="EMBL" id="JAAEDI010000001">
    <property type="protein sequence ID" value="MBR0648278.1"/>
    <property type="molecule type" value="Genomic_DNA"/>
</dbReference>
<organism evidence="1 2">
    <name type="scientific">Neoroseomonas terrae</name>
    <dbReference type="NCBI Taxonomy" id="424799"/>
    <lineage>
        <taxon>Bacteria</taxon>
        <taxon>Pseudomonadati</taxon>
        <taxon>Pseudomonadota</taxon>
        <taxon>Alphaproteobacteria</taxon>
        <taxon>Acetobacterales</taxon>
        <taxon>Acetobacteraceae</taxon>
        <taxon>Neoroseomonas</taxon>
    </lineage>
</organism>
<reference evidence="2" key="1">
    <citation type="journal article" date="2021" name="Syst. Appl. Microbiol.">
        <title>Roseomonas hellenica sp. nov., isolated from roots of wild-growing Alkanna tinctoria.</title>
        <authorList>
            <person name="Rat A."/>
            <person name="Naranjo H.D."/>
            <person name="Lebbe L."/>
            <person name="Cnockaert M."/>
            <person name="Krigas N."/>
            <person name="Grigoriadou K."/>
            <person name="Maloupa E."/>
            <person name="Willems A."/>
        </authorList>
    </citation>
    <scope>NUCLEOTIDE SEQUENCE [LARGE SCALE GENOMIC DNA]</scope>
    <source>
        <strain evidence="2">LMG 31159</strain>
    </source>
</reference>
<gene>
    <name evidence="1" type="ORF">GXW78_01260</name>
</gene>
<evidence type="ECO:0008006" key="3">
    <source>
        <dbReference type="Google" id="ProtNLM"/>
    </source>
</evidence>
<comment type="caution">
    <text evidence="1">The sequence shown here is derived from an EMBL/GenBank/DDBJ whole genome shotgun (WGS) entry which is preliminary data.</text>
</comment>
<sequence length="195" mass="21020">MLLLGLGACGTTQHPMPYAAPAGITGNRAPGPVARVTEVQNTRRTGRENDRWIGAIRGGYGNPLKTLEADRPVSEVVRSAVDDALAARGWLAPQDPRVDVLVTIRQFDANRFARLEATADIELTLRQRGTGRVLWQGAERVYNLSGSIFALDGGVLASTDELHALMLRTMNEAIDKLLDRPEVAAALRQASQPGA</sequence>
<accession>A0ABS5EB78</accession>
<dbReference type="Proteomes" id="UP000698752">
    <property type="component" value="Unassembled WGS sequence"/>
</dbReference>
<proteinExistence type="predicted"/>
<evidence type="ECO:0000313" key="1">
    <source>
        <dbReference type="EMBL" id="MBR0648278.1"/>
    </source>
</evidence>
<name>A0ABS5EB78_9PROT</name>
<dbReference type="RefSeq" id="WP_211865335.1">
    <property type="nucleotide sequence ID" value="NZ_JAAEDI010000001.1"/>
</dbReference>